<keyword evidence="3" id="KW-1185">Reference proteome</keyword>
<accession>A0A830FFE6</accession>
<gene>
    <name evidence="2" type="ORF">GCM10009039_29040</name>
</gene>
<feature type="region of interest" description="Disordered" evidence="1">
    <location>
        <begin position="1"/>
        <end position="31"/>
    </location>
</feature>
<comment type="caution">
    <text evidence="2">The sequence shown here is derived from an EMBL/GenBank/DDBJ whole genome shotgun (WGS) entry which is preliminary data.</text>
</comment>
<dbReference type="Proteomes" id="UP000607197">
    <property type="component" value="Unassembled WGS sequence"/>
</dbReference>
<evidence type="ECO:0000313" key="2">
    <source>
        <dbReference type="EMBL" id="GGL69255.1"/>
    </source>
</evidence>
<proteinExistence type="predicted"/>
<evidence type="ECO:0000256" key="1">
    <source>
        <dbReference type="SAM" id="MobiDB-lite"/>
    </source>
</evidence>
<reference evidence="2" key="1">
    <citation type="journal article" date="2014" name="Int. J. Syst. Evol. Microbiol.">
        <title>Complete genome sequence of Corynebacterium casei LMG S-19264T (=DSM 44701T), isolated from a smear-ripened cheese.</title>
        <authorList>
            <consortium name="US DOE Joint Genome Institute (JGI-PGF)"/>
            <person name="Walter F."/>
            <person name="Albersmeier A."/>
            <person name="Kalinowski J."/>
            <person name="Ruckert C."/>
        </authorList>
    </citation>
    <scope>NUCLEOTIDE SEQUENCE</scope>
    <source>
        <strain evidence="2">JCM 19596</strain>
    </source>
</reference>
<dbReference type="RefSeq" id="WP_188980198.1">
    <property type="nucleotide sequence ID" value="NZ_BMPG01000004.1"/>
</dbReference>
<dbReference type="AlphaFoldDB" id="A0A830FFE6"/>
<reference evidence="2" key="2">
    <citation type="submission" date="2020-09" db="EMBL/GenBank/DDBJ databases">
        <authorList>
            <person name="Sun Q."/>
            <person name="Ohkuma M."/>
        </authorList>
    </citation>
    <scope>NUCLEOTIDE SEQUENCE</scope>
    <source>
        <strain evidence="2">JCM 19596</strain>
    </source>
</reference>
<dbReference type="EMBL" id="BMPG01000004">
    <property type="protein sequence ID" value="GGL69255.1"/>
    <property type="molecule type" value="Genomic_DNA"/>
</dbReference>
<name>A0A830FFE6_9EURY</name>
<organism evidence="2 3">
    <name type="scientific">Halocalculus aciditolerans</name>
    <dbReference type="NCBI Taxonomy" id="1383812"/>
    <lineage>
        <taxon>Archaea</taxon>
        <taxon>Methanobacteriati</taxon>
        <taxon>Methanobacteriota</taxon>
        <taxon>Stenosarchaea group</taxon>
        <taxon>Halobacteria</taxon>
        <taxon>Halobacteriales</taxon>
        <taxon>Halobacteriaceae</taxon>
        <taxon>Halocalculus</taxon>
    </lineage>
</organism>
<sequence length="60" mass="6729">MPTNSNDSGNQEDREASEEGVDVDKETPTLKNRMACYRERAIQRLVGWKPITSMGGSKDE</sequence>
<protein>
    <submittedName>
        <fullName evidence="2">Uncharacterized protein</fullName>
    </submittedName>
</protein>
<evidence type="ECO:0000313" key="3">
    <source>
        <dbReference type="Proteomes" id="UP000607197"/>
    </source>
</evidence>